<feature type="transmembrane region" description="Helical" evidence="12">
    <location>
        <begin position="238"/>
        <end position="259"/>
    </location>
</feature>
<protein>
    <submittedName>
        <fullName evidence="13">TrkH family potassium uptake protein</fullName>
    </submittedName>
</protein>
<feature type="transmembrane region" description="Helical" evidence="12">
    <location>
        <begin position="460"/>
        <end position="479"/>
    </location>
</feature>
<feature type="transmembrane region" description="Helical" evidence="12">
    <location>
        <begin position="9"/>
        <end position="31"/>
    </location>
</feature>
<feature type="transmembrane region" description="Helical" evidence="12">
    <location>
        <begin position="392"/>
        <end position="412"/>
    </location>
</feature>
<feature type="transmembrane region" description="Helical" evidence="12">
    <location>
        <begin position="37"/>
        <end position="58"/>
    </location>
</feature>
<evidence type="ECO:0000256" key="11">
    <source>
        <dbReference type="ARBA" id="ARBA00023136"/>
    </source>
</evidence>
<keyword evidence="3" id="KW-0813">Transport</keyword>
<keyword evidence="7 12" id="KW-0812">Transmembrane</keyword>
<proteinExistence type="inferred from homology"/>
<reference evidence="13 14" key="1">
    <citation type="journal article" date="2022" name="Genome Biol. Evol.">
        <title>Host diet, physiology and behaviors set the stage for Lachnospiraceae cladogenesis.</title>
        <authorList>
            <person name="Vera-Ponce De Leon A."/>
            <person name="Schneider M."/>
            <person name="Jahnes B.C."/>
            <person name="Sadowski V."/>
            <person name="Camuy-Velez L.A."/>
            <person name="Duan J."/>
            <person name="Sabree Z.L."/>
        </authorList>
    </citation>
    <scope>NUCLEOTIDE SEQUENCE [LARGE SCALE GENOMIC DNA]</scope>
    <source>
        <strain evidence="13 14">PAL227</strain>
    </source>
</reference>
<dbReference type="Proteomes" id="UP001523565">
    <property type="component" value="Unassembled WGS sequence"/>
</dbReference>
<keyword evidence="11 12" id="KW-0472">Membrane</keyword>
<evidence type="ECO:0000256" key="2">
    <source>
        <dbReference type="ARBA" id="ARBA00009137"/>
    </source>
</evidence>
<evidence type="ECO:0000256" key="7">
    <source>
        <dbReference type="ARBA" id="ARBA00022692"/>
    </source>
</evidence>
<evidence type="ECO:0000256" key="3">
    <source>
        <dbReference type="ARBA" id="ARBA00022448"/>
    </source>
</evidence>
<evidence type="ECO:0000256" key="5">
    <source>
        <dbReference type="ARBA" id="ARBA00022519"/>
    </source>
</evidence>
<feature type="transmembrane region" description="Helical" evidence="12">
    <location>
        <begin position="70"/>
        <end position="90"/>
    </location>
</feature>
<keyword evidence="5" id="KW-0997">Cell inner membrane</keyword>
<comment type="caution">
    <text evidence="13">The sequence shown here is derived from an EMBL/GenBank/DDBJ whole genome shotgun (WGS) entry which is preliminary data.</text>
</comment>
<gene>
    <name evidence="13" type="ORF">NK118_00510</name>
</gene>
<dbReference type="PANTHER" id="PTHR32024:SF2">
    <property type="entry name" value="TRK SYSTEM POTASSIUM UPTAKE PROTEIN TRKG-RELATED"/>
    <property type="match status" value="1"/>
</dbReference>
<accession>A0ABT1EDL7</accession>
<keyword evidence="14" id="KW-1185">Reference proteome</keyword>
<evidence type="ECO:0000256" key="10">
    <source>
        <dbReference type="ARBA" id="ARBA00023065"/>
    </source>
</evidence>
<keyword evidence="4" id="KW-1003">Cell membrane</keyword>
<evidence type="ECO:0000256" key="1">
    <source>
        <dbReference type="ARBA" id="ARBA00004429"/>
    </source>
</evidence>
<dbReference type="EMBL" id="JAMZFV010000001">
    <property type="protein sequence ID" value="MCP1108733.1"/>
    <property type="molecule type" value="Genomic_DNA"/>
</dbReference>
<dbReference type="Pfam" id="PF02386">
    <property type="entry name" value="TrkH"/>
    <property type="match status" value="1"/>
</dbReference>
<dbReference type="PIRSF" id="PIRSF006247">
    <property type="entry name" value="TrkH"/>
    <property type="match status" value="1"/>
</dbReference>
<dbReference type="RefSeq" id="WP_262067641.1">
    <property type="nucleotide sequence ID" value="NZ_JAMXOC010000001.1"/>
</dbReference>
<evidence type="ECO:0000256" key="6">
    <source>
        <dbReference type="ARBA" id="ARBA00022538"/>
    </source>
</evidence>
<evidence type="ECO:0000256" key="8">
    <source>
        <dbReference type="ARBA" id="ARBA00022958"/>
    </source>
</evidence>
<evidence type="ECO:0000313" key="13">
    <source>
        <dbReference type="EMBL" id="MCP1108733.1"/>
    </source>
</evidence>
<evidence type="ECO:0000256" key="4">
    <source>
        <dbReference type="ARBA" id="ARBA00022475"/>
    </source>
</evidence>
<keyword evidence="10" id="KW-0406">Ion transport</keyword>
<sequence length="482" mass="53411">MNGRMVIHLIAKMLGAEAALLLVPALVSLIYGETQVALWFVFTSVLTFLIFALFGIKAPKKRKIYAKEGMVIVCIVWIMWSLFGALPAFLSGAIPNYLNAFFETISGFTTTGSTIIENMSEIPKGIMFWRSMTHWIGGMGVLMFVMLINTLDKSSTMHLMRAEVPGPEIEKLVPKARQTAQILYGIYLGLSLILCVLLMLCGMDFYDSLIHTFSTAGTGGFSNYSASIGYFNSPQIEWVLMIFMALFGVNFNLFFLLLLKQYKPVFKNEELRTYFGIIGVATVLVTINILRVYPKPGMAIRQAAFQVVSIITTTGFATVDYNAWPVFSHYILLALMFIGACASSTGGGVKIPRILIMFKSLKKQLKEMVHPQSVNIIKVNGKKMSSTTVNGVHTYFMAYLLVMITSLILVALDNYDFGTTFSAVLTTLNNTGPGIGHIKPDGTFADFSSLSKVVLCIDMLVGRLEIFPFLMLFTASAWGRKF</sequence>
<evidence type="ECO:0000313" key="14">
    <source>
        <dbReference type="Proteomes" id="UP001523565"/>
    </source>
</evidence>
<name>A0ABT1EDL7_9FIRM</name>
<feature type="transmembrane region" description="Helical" evidence="12">
    <location>
        <begin position="271"/>
        <end position="291"/>
    </location>
</feature>
<comment type="similarity">
    <text evidence="2">Belongs to the TrkH potassium transport family.</text>
</comment>
<dbReference type="InterPro" id="IPR003445">
    <property type="entry name" value="Cat_transpt"/>
</dbReference>
<evidence type="ECO:0000256" key="12">
    <source>
        <dbReference type="SAM" id="Phobius"/>
    </source>
</evidence>
<keyword evidence="6" id="KW-0633">Potassium transport</keyword>
<dbReference type="PANTHER" id="PTHR32024">
    <property type="entry name" value="TRK SYSTEM POTASSIUM UPTAKE PROTEIN TRKG-RELATED"/>
    <property type="match status" value="1"/>
</dbReference>
<feature type="transmembrane region" description="Helical" evidence="12">
    <location>
        <begin position="182"/>
        <end position="206"/>
    </location>
</feature>
<feature type="transmembrane region" description="Helical" evidence="12">
    <location>
        <begin position="330"/>
        <end position="356"/>
    </location>
</feature>
<comment type="subcellular location">
    <subcellularLocation>
        <location evidence="1">Cell inner membrane</location>
        <topology evidence="1">Multi-pass membrane protein</topology>
    </subcellularLocation>
</comment>
<keyword evidence="8" id="KW-0630">Potassium</keyword>
<keyword evidence="9 12" id="KW-1133">Transmembrane helix</keyword>
<evidence type="ECO:0000256" key="9">
    <source>
        <dbReference type="ARBA" id="ARBA00022989"/>
    </source>
</evidence>
<feature type="transmembrane region" description="Helical" evidence="12">
    <location>
        <begin position="132"/>
        <end position="151"/>
    </location>
</feature>
<organism evidence="13 14">
    <name type="scientific">Ohessyouella blattaphilus</name>
    <dbReference type="NCBI Taxonomy" id="2949333"/>
    <lineage>
        <taxon>Bacteria</taxon>
        <taxon>Bacillati</taxon>
        <taxon>Bacillota</taxon>
        <taxon>Clostridia</taxon>
        <taxon>Lachnospirales</taxon>
        <taxon>Lachnospiraceae</taxon>
        <taxon>Ohessyouella</taxon>
    </lineage>
</organism>
<dbReference type="InterPro" id="IPR004772">
    <property type="entry name" value="TrkH"/>
</dbReference>